<protein>
    <submittedName>
        <fullName evidence="2">Uncharacterized protein</fullName>
    </submittedName>
</protein>
<dbReference type="Proteomes" id="UP000607653">
    <property type="component" value="Unassembled WGS sequence"/>
</dbReference>
<evidence type="ECO:0000313" key="2">
    <source>
        <dbReference type="EMBL" id="DAD33502.1"/>
    </source>
</evidence>
<accession>A0A822YLU9</accession>
<keyword evidence="3" id="KW-1185">Reference proteome</keyword>
<evidence type="ECO:0000256" key="1">
    <source>
        <dbReference type="SAM" id="MobiDB-lite"/>
    </source>
</evidence>
<comment type="caution">
    <text evidence="2">The sequence shown here is derived from an EMBL/GenBank/DDBJ whole genome shotgun (WGS) entry which is preliminary data.</text>
</comment>
<organism evidence="2 3">
    <name type="scientific">Nelumbo nucifera</name>
    <name type="common">Sacred lotus</name>
    <dbReference type="NCBI Taxonomy" id="4432"/>
    <lineage>
        <taxon>Eukaryota</taxon>
        <taxon>Viridiplantae</taxon>
        <taxon>Streptophyta</taxon>
        <taxon>Embryophyta</taxon>
        <taxon>Tracheophyta</taxon>
        <taxon>Spermatophyta</taxon>
        <taxon>Magnoliopsida</taxon>
        <taxon>Proteales</taxon>
        <taxon>Nelumbonaceae</taxon>
        <taxon>Nelumbo</taxon>
    </lineage>
</organism>
<dbReference type="AlphaFoldDB" id="A0A822YLU9"/>
<dbReference type="EMBL" id="DUZY01000003">
    <property type="protein sequence ID" value="DAD33502.1"/>
    <property type="molecule type" value="Genomic_DNA"/>
</dbReference>
<gene>
    <name evidence="2" type="ORF">HUJ06_012353</name>
</gene>
<evidence type="ECO:0000313" key="3">
    <source>
        <dbReference type="Proteomes" id="UP000607653"/>
    </source>
</evidence>
<reference evidence="2 3" key="1">
    <citation type="journal article" date="2020" name="Mol. Biol. Evol.">
        <title>Distinct Expression and Methylation Patterns for Genes with Different Fates following a Single Whole-Genome Duplication in Flowering Plants.</title>
        <authorList>
            <person name="Shi T."/>
            <person name="Rahmani R.S."/>
            <person name="Gugger P.F."/>
            <person name="Wang M."/>
            <person name="Li H."/>
            <person name="Zhang Y."/>
            <person name="Li Z."/>
            <person name="Wang Q."/>
            <person name="Van de Peer Y."/>
            <person name="Marchal K."/>
            <person name="Chen J."/>
        </authorList>
    </citation>
    <scope>NUCLEOTIDE SEQUENCE [LARGE SCALE GENOMIC DNA]</scope>
    <source>
        <tissue evidence="2">Leaf</tissue>
    </source>
</reference>
<sequence>MGLAGGWDPMSCVSSLRLGSPPRLGEPFALPNLFPRYICLSSNYLARVLPIDAVFNCFAIKAFTPSRTRNLTEKLQKRSSPPLYNPCSPFAPI</sequence>
<feature type="region of interest" description="Disordered" evidence="1">
    <location>
        <begin position="74"/>
        <end position="93"/>
    </location>
</feature>
<name>A0A822YLU9_NELNU</name>
<proteinExistence type="predicted"/>